<sequence>MSAPSWPTARLSRDALAIQFGAAQADLIGWSLNTGDPLADPVARRIAEGDRELAAGLERGLRDGLAALERPDPDLAPLLEDLEQAAAGVDDGLLADGAEGFWTMAPAVHVISLSVGSLIRVYESPSIAAVLSGTGRLVDRADARLRETAKWLGEAMLPGALRIGAPGYLATVGVRMLHAKVRHYAAKGGYDAAPYGVPIN</sequence>
<proteinExistence type="predicted"/>
<protein>
    <recommendedName>
        <fullName evidence="3">DUF2236 domain-containing protein</fullName>
    </recommendedName>
</protein>
<accession>A0A2K9MHG9</accession>
<dbReference type="OrthoDB" id="6072815at2"/>
<evidence type="ECO:0008006" key="3">
    <source>
        <dbReference type="Google" id="ProtNLM"/>
    </source>
</evidence>
<keyword evidence="2" id="KW-1185">Reference proteome</keyword>
<dbReference type="PANTHER" id="PTHR37539:SF1">
    <property type="entry name" value="ER-BOUND OXYGENASE MPAB_MPAB'_RUBBER OXYGENASE CATALYTIC DOMAIN-CONTAINING PROTEIN"/>
    <property type="match status" value="1"/>
</dbReference>
<dbReference type="PANTHER" id="PTHR37539">
    <property type="entry name" value="SECRETED PROTEIN-RELATED"/>
    <property type="match status" value="1"/>
</dbReference>
<evidence type="ECO:0000313" key="1">
    <source>
        <dbReference type="EMBL" id="AUM73985.1"/>
    </source>
</evidence>
<reference evidence="2" key="1">
    <citation type="submission" date="2017-12" db="EMBL/GenBank/DDBJ databases">
        <title>Genomic analysis of Paracoccus sp. CBA4604.</title>
        <authorList>
            <person name="Roh S.W."/>
            <person name="Kim J.Y."/>
            <person name="Kim J.S."/>
        </authorList>
    </citation>
    <scope>NUCLEOTIDE SEQUENCE [LARGE SCALE GENOMIC DNA]</scope>
    <source>
        <strain evidence="2">CBA4604</strain>
    </source>
</reference>
<dbReference type="EMBL" id="CP025583">
    <property type="protein sequence ID" value="AUM73985.1"/>
    <property type="molecule type" value="Genomic_DNA"/>
</dbReference>
<evidence type="ECO:0000313" key="2">
    <source>
        <dbReference type="Proteomes" id="UP000234882"/>
    </source>
</evidence>
<dbReference type="RefSeq" id="WP_101499336.1">
    <property type="nucleotide sequence ID" value="NZ_CP025583.1"/>
</dbReference>
<name>A0A2K9MHG9_9RHOB</name>
<dbReference type="KEGG" id="paru:CYR75_06590"/>
<dbReference type="AlphaFoldDB" id="A0A2K9MHG9"/>
<organism evidence="1 2">
    <name type="scientific">Paracoccus jeotgali</name>
    <dbReference type="NCBI Taxonomy" id="2065379"/>
    <lineage>
        <taxon>Bacteria</taxon>
        <taxon>Pseudomonadati</taxon>
        <taxon>Pseudomonadota</taxon>
        <taxon>Alphaproteobacteria</taxon>
        <taxon>Rhodobacterales</taxon>
        <taxon>Paracoccaceae</taxon>
        <taxon>Paracoccus</taxon>
    </lineage>
</organism>
<dbReference type="InterPro" id="IPR037473">
    <property type="entry name" value="Lcp-like"/>
</dbReference>
<gene>
    <name evidence="1" type="ORF">CYR75_06590</name>
</gene>
<dbReference type="Proteomes" id="UP000234882">
    <property type="component" value="Chromosome"/>
</dbReference>